<feature type="transmembrane region" description="Helical" evidence="1">
    <location>
        <begin position="20"/>
        <end position="38"/>
    </location>
</feature>
<protein>
    <submittedName>
        <fullName evidence="2">Uncharacterized protein</fullName>
    </submittedName>
</protein>
<sequence length="389" mass="40519">MNDNVLNLITKNFNTMKKSLIIVSVALISNLMFAQVGINTPDPQASLDIQSKGNTASTKAMRINNSDNTEMITITDAGRVGIGIVIPDSPLHIATSDPNGIISERASTSAVGSPSYLILRRNNAATPTVNGAVSSGNGLGAIVFSGNTGNGYEGSLITAYTSIVGYATENYSTGTQGSELRFYTVPNGTATNAERMTIKNDGNLGVGTNTPTTKLDVAGTARIRTMDIAAGPIIVTPVYADTNGVLNKAVSNVYGAVINNMVTVASGGTGTLITGIAEGGGYKAVVYVTNACGRIAVAEYYVTNVNFNNAFSIKGIDGLLNTDTTIKGPTFTEVNRNTTSVVWSGVPNCAGGTSTVFSYTLTMPSMGIINVTNDGNISLDYRIILTRIF</sequence>
<gene>
    <name evidence="2" type="ORF">PMI13_03392</name>
</gene>
<keyword evidence="3" id="KW-1185">Reference proteome</keyword>
<dbReference type="PATRIC" id="fig|1144316.3.peg.3409"/>
<evidence type="ECO:0000313" key="2">
    <source>
        <dbReference type="EMBL" id="EJL69087.1"/>
    </source>
</evidence>
<keyword evidence="1" id="KW-0472">Membrane</keyword>
<reference evidence="2 3" key="1">
    <citation type="journal article" date="2012" name="J. Bacteriol.">
        <title>Twenty-one genome sequences from Pseudomonas species and 19 genome sequences from diverse bacteria isolated from the rhizosphere and endosphere of Populus deltoides.</title>
        <authorList>
            <person name="Brown S.D."/>
            <person name="Utturkar S.M."/>
            <person name="Klingeman D.M."/>
            <person name="Johnson C.M."/>
            <person name="Martin S.L."/>
            <person name="Land M.L."/>
            <person name="Lu T.Y."/>
            <person name="Schadt C.W."/>
            <person name="Doktycz M.J."/>
            <person name="Pelletier D.A."/>
        </authorList>
    </citation>
    <scope>NUCLEOTIDE SEQUENCE [LARGE SCALE GENOMIC DNA]</scope>
    <source>
        <strain evidence="2 3">CF314</strain>
    </source>
</reference>
<dbReference type="AlphaFoldDB" id="J2SU24"/>
<accession>J2SU24</accession>
<organism evidence="2 3">
    <name type="scientific">Chryseobacterium populi</name>
    <dbReference type="NCBI Taxonomy" id="1144316"/>
    <lineage>
        <taxon>Bacteria</taxon>
        <taxon>Pseudomonadati</taxon>
        <taxon>Bacteroidota</taxon>
        <taxon>Flavobacteriia</taxon>
        <taxon>Flavobacteriales</taxon>
        <taxon>Weeksellaceae</taxon>
        <taxon>Chryseobacterium group</taxon>
        <taxon>Chryseobacterium</taxon>
    </lineage>
</organism>
<dbReference type="EMBL" id="AKJY01000078">
    <property type="protein sequence ID" value="EJL69087.1"/>
    <property type="molecule type" value="Genomic_DNA"/>
</dbReference>
<comment type="caution">
    <text evidence="2">The sequence shown here is derived from an EMBL/GenBank/DDBJ whole genome shotgun (WGS) entry which is preliminary data.</text>
</comment>
<proteinExistence type="predicted"/>
<dbReference type="Proteomes" id="UP000007509">
    <property type="component" value="Unassembled WGS sequence"/>
</dbReference>
<evidence type="ECO:0000313" key="3">
    <source>
        <dbReference type="Proteomes" id="UP000007509"/>
    </source>
</evidence>
<keyword evidence="1" id="KW-1133">Transmembrane helix</keyword>
<evidence type="ECO:0000256" key="1">
    <source>
        <dbReference type="SAM" id="Phobius"/>
    </source>
</evidence>
<keyword evidence="1" id="KW-0812">Transmembrane</keyword>
<name>J2SU24_9FLAO</name>